<name>A0A098BI78_9NOCA</name>
<dbReference type="AlphaFoldDB" id="A0A098BI78"/>
<dbReference type="GeneID" id="66835872"/>
<protein>
    <submittedName>
        <fullName evidence="4">Lycopene beta-cyclase</fullName>
    </submittedName>
</protein>
<dbReference type="NCBIfam" id="TIGR01790">
    <property type="entry name" value="carotene-cycl"/>
    <property type="match status" value="1"/>
</dbReference>
<dbReference type="SUPFAM" id="SSF51905">
    <property type="entry name" value="FAD/NAD(P)-binding domain"/>
    <property type="match status" value="1"/>
</dbReference>
<dbReference type="PANTHER" id="PTHR39757">
    <property type="match status" value="1"/>
</dbReference>
<accession>A0A098BI78</accession>
<evidence type="ECO:0000313" key="5">
    <source>
        <dbReference type="Proteomes" id="UP000042997"/>
    </source>
</evidence>
<evidence type="ECO:0000256" key="2">
    <source>
        <dbReference type="ARBA" id="ARBA00022746"/>
    </source>
</evidence>
<dbReference type="RefSeq" id="WP_082061251.1">
    <property type="nucleotide sequence ID" value="NZ_CP044211.1"/>
</dbReference>
<dbReference type="InterPro" id="IPR036188">
    <property type="entry name" value="FAD/NAD-bd_sf"/>
</dbReference>
<dbReference type="EMBL" id="CCSD01000052">
    <property type="protein sequence ID" value="CDZ88419.1"/>
    <property type="molecule type" value="Genomic_DNA"/>
</dbReference>
<gene>
    <name evidence="4" type="ORF">RHRU231_410019</name>
</gene>
<dbReference type="Proteomes" id="UP000042997">
    <property type="component" value="Unassembled WGS sequence"/>
</dbReference>
<evidence type="ECO:0000256" key="3">
    <source>
        <dbReference type="ARBA" id="ARBA00023027"/>
    </source>
</evidence>
<organism evidence="4 5">
    <name type="scientific">Rhodococcus ruber</name>
    <dbReference type="NCBI Taxonomy" id="1830"/>
    <lineage>
        <taxon>Bacteria</taxon>
        <taxon>Bacillati</taxon>
        <taxon>Actinomycetota</taxon>
        <taxon>Actinomycetes</taxon>
        <taxon>Mycobacteriales</taxon>
        <taxon>Nocardiaceae</taxon>
        <taxon>Rhodococcus</taxon>
    </lineage>
</organism>
<dbReference type="Pfam" id="PF05834">
    <property type="entry name" value="Lycopene_cycl"/>
    <property type="match status" value="1"/>
</dbReference>
<sequence length="374" mass="39875">MIDAKVIDAEVIVVGLGPAGRALAHRAAAAGLDVLAVDPRPDRPWTATYAAWLDELPPWLPESVLAARVAEPSAWTVRPHRIPRPYGVFDTSALQRSLSLDGVRVCTARADVVAADHVALADGAALRARAVIDARGVPAHRSRAQQTAFGVIVDTATAAPALQGRDAWFMDWRRDNRTDSGDAPSFLYAVPLGQDRMLLEETCLVGRPALPLPELRRRLEVRLAARGVELSGSEPVERVRFGVQPPPESTRGVARFGARGGLMHPGTGYAVAASLAAADPVAHALAGGRKATAALWSPSARAVAQLRASGLRVLLKLHPEQTPAFFAGFFTLPPERQRSYLSGRTDLGGTVAAMTRMFTTGSPALRGAMLRALW</sequence>
<dbReference type="eggNOG" id="COG0644">
    <property type="taxonomic scope" value="Bacteria"/>
</dbReference>
<dbReference type="PANTHER" id="PTHR39757:SF5">
    <property type="entry name" value="OS02G0190600 PROTEIN"/>
    <property type="match status" value="1"/>
</dbReference>
<dbReference type="GO" id="GO:0016117">
    <property type="term" value="P:carotenoid biosynthetic process"/>
    <property type="evidence" value="ECO:0007669"/>
    <property type="project" value="UniProtKB-KW"/>
</dbReference>
<reference evidence="4 5" key="1">
    <citation type="journal article" date="2014" name="Genome Announc.">
        <title>Draft Genome Sequence of Propane- and Butane-Oxidizing Actinobacterium Rhodococcus ruber IEGM 231.</title>
        <authorList>
            <person name="Ivshina I.B."/>
            <person name="Kuyukina M.S."/>
            <person name="Krivoruchko A.V."/>
            <person name="Barbe V."/>
            <person name="Fischer C."/>
        </authorList>
    </citation>
    <scope>NUCLEOTIDE SEQUENCE [LARGE SCALE GENOMIC DNA]</scope>
</reference>
<dbReference type="GO" id="GO:0016705">
    <property type="term" value="F:oxidoreductase activity, acting on paired donors, with incorporation or reduction of molecular oxygen"/>
    <property type="evidence" value="ECO:0007669"/>
    <property type="project" value="InterPro"/>
</dbReference>
<proteinExistence type="inferred from homology"/>
<dbReference type="OrthoDB" id="537501at2"/>
<dbReference type="Gene3D" id="3.50.50.60">
    <property type="entry name" value="FAD/NAD(P)-binding domain"/>
    <property type="match status" value="1"/>
</dbReference>
<comment type="similarity">
    <text evidence="1">Belongs to the lycopene cyclase family.</text>
</comment>
<evidence type="ECO:0000313" key="4">
    <source>
        <dbReference type="EMBL" id="CDZ88419.1"/>
    </source>
</evidence>
<dbReference type="GO" id="GO:0016860">
    <property type="term" value="F:intramolecular oxidoreductase activity"/>
    <property type="evidence" value="ECO:0007669"/>
    <property type="project" value="UniProtKB-ARBA"/>
</dbReference>
<keyword evidence="3" id="KW-0520">NAD</keyword>
<evidence type="ECO:0000256" key="1">
    <source>
        <dbReference type="ARBA" id="ARBA00006599"/>
    </source>
</evidence>
<dbReference type="InterPro" id="IPR010108">
    <property type="entry name" value="Lycopene_cyclase_b/e"/>
</dbReference>
<keyword evidence="2" id="KW-0125">Carotenoid biosynthesis</keyword>